<dbReference type="EMBL" id="JAIVGD010000028">
    <property type="protein sequence ID" value="KAH0738037.1"/>
    <property type="molecule type" value="Genomic_DNA"/>
</dbReference>
<keyword evidence="2" id="KW-1185">Reference proteome</keyword>
<sequence length="80" mass="8923">MIFERSKKANEHPRILIKPLKLEDCTSDHRAAHQSQLPSFSSIAFPMGPGLMLRVVRQSRDKNDLVQGMPKAGLVIGLKS</sequence>
<name>A0ABQ7TTK5_SOLTU</name>
<dbReference type="Proteomes" id="UP000826656">
    <property type="component" value="Unassembled WGS sequence"/>
</dbReference>
<gene>
    <name evidence="1" type="ORF">KY290_036742</name>
</gene>
<evidence type="ECO:0000313" key="2">
    <source>
        <dbReference type="Proteomes" id="UP000826656"/>
    </source>
</evidence>
<reference evidence="1 2" key="1">
    <citation type="journal article" date="2021" name="bioRxiv">
        <title>Chromosome-scale and haplotype-resolved genome assembly of a tetraploid potato cultivar.</title>
        <authorList>
            <person name="Sun H."/>
            <person name="Jiao W.-B."/>
            <person name="Krause K."/>
            <person name="Campoy J.A."/>
            <person name="Goel M."/>
            <person name="Folz-Donahue K."/>
            <person name="Kukat C."/>
            <person name="Huettel B."/>
            <person name="Schneeberger K."/>
        </authorList>
    </citation>
    <scope>NUCLEOTIDE SEQUENCE [LARGE SCALE GENOMIC DNA]</scope>
    <source>
        <strain evidence="1">SolTubOtavaFocal</strain>
        <tissue evidence="1">Leaves</tissue>
    </source>
</reference>
<comment type="caution">
    <text evidence="1">The sequence shown here is derived from an EMBL/GenBank/DDBJ whole genome shotgun (WGS) entry which is preliminary data.</text>
</comment>
<evidence type="ECO:0008006" key="3">
    <source>
        <dbReference type="Google" id="ProtNLM"/>
    </source>
</evidence>
<accession>A0ABQ7TTK5</accession>
<protein>
    <recommendedName>
        <fullName evidence="3">PDZ domain-containing protein</fullName>
    </recommendedName>
</protein>
<evidence type="ECO:0000313" key="1">
    <source>
        <dbReference type="EMBL" id="KAH0738037.1"/>
    </source>
</evidence>
<organism evidence="1 2">
    <name type="scientific">Solanum tuberosum</name>
    <name type="common">Potato</name>
    <dbReference type="NCBI Taxonomy" id="4113"/>
    <lineage>
        <taxon>Eukaryota</taxon>
        <taxon>Viridiplantae</taxon>
        <taxon>Streptophyta</taxon>
        <taxon>Embryophyta</taxon>
        <taxon>Tracheophyta</taxon>
        <taxon>Spermatophyta</taxon>
        <taxon>Magnoliopsida</taxon>
        <taxon>eudicotyledons</taxon>
        <taxon>Gunneridae</taxon>
        <taxon>Pentapetalae</taxon>
        <taxon>asterids</taxon>
        <taxon>lamiids</taxon>
        <taxon>Solanales</taxon>
        <taxon>Solanaceae</taxon>
        <taxon>Solanoideae</taxon>
        <taxon>Solaneae</taxon>
        <taxon>Solanum</taxon>
    </lineage>
</organism>
<proteinExistence type="predicted"/>